<dbReference type="Gene3D" id="3.30.160.380">
    <property type="entry name" value="Dicer dimerisation domain"/>
    <property type="match status" value="1"/>
</dbReference>
<keyword evidence="6" id="KW-0547">Nucleotide-binding</keyword>
<keyword evidence="8" id="KW-0378">Hydrolase</keyword>
<keyword evidence="3" id="KW-0540">Nuclease</keyword>
<evidence type="ECO:0000256" key="9">
    <source>
        <dbReference type="ARBA" id="ARBA00022806"/>
    </source>
</evidence>
<evidence type="ECO:0000256" key="5">
    <source>
        <dbReference type="ARBA" id="ARBA00022737"/>
    </source>
</evidence>
<dbReference type="GO" id="GO:0046872">
    <property type="term" value="F:metal ion binding"/>
    <property type="evidence" value="ECO:0007669"/>
    <property type="project" value="UniProtKB-KW"/>
</dbReference>
<evidence type="ECO:0000256" key="10">
    <source>
        <dbReference type="ARBA" id="ARBA00022840"/>
    </source>
</evidence>
<dbReference type="SUPFAM" id="SSF101690">
    <property type="entry name" value="PAZ domain"/>
    <property type="match status" value="1"/>
</dbReference>
<dbReference type="Gramene" id="Pp3c23_3450V3.1">
    <property type="protein sequence ID" value="Pp3c23_3450V3.1"/>
    <property type="gene ID" value="Pp3c23_3450"/>
</dbReference>
<dbReference type="CDD" id="cd18034">
    <property type="entry name" value="DEXHc_dicer"/>
    <property type="match status" value="1"/>
</dbReference>
<dbReference type="STRING" id="3218.A0A2K1II04"/>
<evidence type="ECO:0000313" key="25">
    <source>
        <dbReference type="Proteomes" id="UP000006727"/>
    </source>
</evidence>
<dbReference type="CDD" id="cd00048">
    <property type="entry name" value="DSRM_SF"/>
    <property type="match status" value="1"/>
</dbReference>
<dbReference type="InterPro" id="IPR001650">
    <property type="entry name" value="Helicase_C-like"/>
</dbReference>
<reference evidence="24" key="3">
    <citation type="submission" date="2020-12" db="UniProtKB">
        <authorList>
            <consortium name="EnsemblPlants"/>
        </authorList>
    </citation>
    <scope>IDENTIFICATION</scope>
</reference>
<dbReference type="PROSITE" id="PS51194">
    <property type="entry name" value="HELICASE_CTER"/>
    <property type="match status" value="1"/>
</dbReference>
<dbReference type="InterPro" id="IPR014720">
    <property type="entry name" value="dsRBD_dom"/>
</dbReference>
<feature type="domain" description="DRBM" evidence="17">
    <location>
        <begin position="1971"/>
        <end position="2044"/>
    </location>
</feature>
<comment type="cofactor">
    <cofactor evidence="1">
        <name>Mn(2+)</name>
        <dbReference type="ChEBI" id="CHEBI:29035"/>
    </cofactor>
</comment>
<dbReference type="EMBL" id="ABEU02000023">
    <property type="protein sequence ID" value="PNR28898.1"/>
    <property type="molecule type" value="Genomic_DNA"/>
</dbReference>
<reference evidence="23 25" key="2">
    <citation type="journal article" date="2018" name="Plant J.">
        <title>The Physcomitrella patens chromosome-scale assembly reveals moss genome structure and evolution.</title>
        <authorList>
            <person name="Lang D."/>
            <person name="Ullrich K.K."/>
            <person name="Murat F."/>
            <person name="Fuchs J."/>
            <person name="Jenkins J."/>
            <person name="Haas F.B."/>
            <person name="Piednoel M."/>
            <person name="Gundlach H."/>
            <person name="Van Bel M."/>
            <person name="Meyberg R."/>
            <person name="Vives C."/>
            <person name="Morata J."/>
            <person name="Symeonidi A."/>
            <person name="Hiss M."/>
            <person name="Muchero W."/>
            <person name="Kamisugi Y."/>
            <person name="Saleh O."/>
            <person name="Blanc G."/>
            <person name="Decker E.L."/>
            <person name="van Gessel N."/>
            <person name="Grimwood J."/>
            <person name="Hayes R.D."/>
            <person name="Graham S.W."/>
            <person name="Gunter L.E."/>
            <person name="McDaniel S.F."/>
            <person name="Hoernstein S.N.W."/>
            <person name="Larsson A."/>
            <person name="Li F.W."/>
            <person name="Perroud P.F."/>
            <person name="Phillips J."/>
            <person name="Ranjan P."/>
            <person name="Rokshar D.S."/>
            <person name="Rothfels C.J."/>
            <person name="Schneider L."/>
            <person name="Shu S."/>
            <person name="Stevenson D.W."/>
            <person name="Thummler F."/>
            <person name="Tillich M."/>
            <person name="Villarreal Aguilar J.C."/>
            <person name="Widiez T."/>
            <person name="Wong G.K."/>
            <person name="Wymore A."/>
            <person name="Zhang Y."/>
            <person name="Zimmer A.D."/>
            <person name="Quatrano R.S."/>
            <person name="Mayer K.F.X."/>
            <person name="Goodstein D."/>
            <person name="Casacuberta J.M."/>
            <person name="Vandepoele K."/>
            <person name="Reski R."/>
            <person name="Cuming A.C."/>
            <person name="Tuskan G.A."/>
            <person name="Maumus F."/>
            <person name="Salse J."/>
            <person name="Schmutz J."/>
            <person name="Rensing S.A."/>
        </authorList>
    </citation>
    <scope>NUCLEOTIDE SEQUENCE [LARGE SCALE GENOMIC DNA]</scope>
    <source>
        <strain evidence="24 25">cv. Gransden 2004</strain>
    </source>
</reference>
<evidence type="ECO:0000256" key="6">
    <source>
        <dbReference type="ARBA" id="ARBA00022741"/>
    </source>
</evidence>
<keyword evidence="4" id="KW-0479">Metal-binding</keyword>
<name>A0A2K1II04_PHYPA</name>
<feature type="domain" description="DRBM" evidence="17">
    <location>
        <begin position="1525"/>
        <end position="1593"/>
    </location>
</feature>
<dbReference type="GO" id="GO:0005737">
    <property type="term" value="C:cytoplasm"/>
    <property type="evidence" value="ECO:0000318"/>
    <property type="project" value="GO_Central"/>
</dbReference>
<dbReference type="InterPro" id="IPR036085">
    <property type="entry name" value="PAZ_dom_sf"/>
</dbReference>
<dbReference type="PANTHER" id="PTHR14950:SF46">
    <property type="entry name" value="ENDORIBONUCLEASE DICER HOMOLOG 3"/>
    <property type="match status" value="1"/>
</dbReference>
<dbReference type="InterPro" id="IPR000999">
    <property type="entry name" value="RNase_III_dom"/>
</dbReference>
<proteinExistence type="inferred from homology"/>
<dbReference type="Gene3D" id="1.10.1520.10">
    <property type="entry name" value="Ribonuclease III domain"/>
    <property type="match status" value="2"/>
</dbReference>
<dbReference type="Gene3D" id="3.30.160.20">
    <property type="match status" value="2"/>
</dbReference>
<evidence type="ECO:0000256" key="12">
    <source>
        <dbReference type="ARBA" id="ARBA00022884"/>
    </source>
</evidence>
<dbReference type="PROSITE" id="PS51192">
    <property type="entry name" value="HELICASE_ATP_BIND_1"/>
    <property type="match status" value="1"/>
</dbReference>
<evidence type="ECO:0000259" key="17">
    <source>
        <dbReference type="PROSITE" id="PS50137"/>
    </source>
</evidence>
<dbReference type="EnsemblPlants" id="Pp3c23_3450V3.1">
    <property type="protein sequence ID" value="Pp3c23_3450V3.1"/>
    <property type="gene ID" value="Pp3c23_3450"/>
</dbReference>
<dbReference type="PANTHER" id="PTHR14950">
    <property type="entry name" value="DICER-RELATED"/>
    <property type="match status" value="1"/>
</dbReference>
<feature type="domain" description="RNase III" evidence="18">
    <location>
        <begin position="1350"/>
        <end position="1499"/>
    </location>
</feature>
<evidence type="ECO:0000256" key="13">
    <source>
        <dbReference type="ARBA" id="ARBA00023211"/>
    </source>
</evidence>
<dbReference type="GO" id="GO:0005634">
    <property type="term" value="C:nucleus"/>
    <property type="evidence" value="ECO:0000318"/>
    <property type="project" value="GO_Central"/>
</dbReference>
<dbReference type="FunFam" id="3.40.50.300:FF:000705">
    <property type="entry name" value="Endoribonuclease dicer-like protein"/>
    <property type="match status" value="1"/>
</dbReference>
<evidence type="ECO:0000256" key="3">
    <source>
        <dbReference type="ARBA" id="ARBA00022722"/>
    </source>
</evidence>
<dbReference type="InterPro" id="IPR005034">
    <property type="entry name" value="Dicer_dimerisation"/>
</dbReference>
<dbReference type="SUPFAM" id="SSF52540">
    <property type="entry name" value="P-loop containing nucleoside triphosphate hydrolases"/>
    <property type="match status" value="1"/>
</dbReference>
<organism evidence="23">
    <name type="scientific">Physcomitrium patens</name>
    <name type="common">Spreading-leaved earth moss</name>
    <name type="synonym">Physcomitrella patens</name>
    <dbReference type="NCBI Taxonomy" id="3218"/>
    <lineage>
        <taxon>Eukaryota</taxon>
        <taxon>Viridiplantae</taxon>
        <taxon>Streptophyta</taxon>
        <taxon>Embryophyta</taxon>
        <taxon>Bryophyta</taxon>
        <taxon>Bryophytina</taxon>
        <taxon>Bryopsida</taxon>
        <taxon>Funariidae</taxon>
        <taxon>Funariales</taxon>
        <taxon>Funariaceae</taxon>
        <taxon>Physcomitrium</taxon>
    </lineage>
</organism>
<dbReference type="InterPro" id="IPR014001">
    <property type="entry name" value="Helicase_ATP-bd"/>
</dbReference>
<dbReference type="EnsemblPlants" id="Pp3c23_3450V3.2">
    <property type="protein sequence ID" value="Pp3c23_3450V3.2"/>
    <property type="gene ID" value="Pp3c23_3450"/>
</dbReference>
<keyword evidence="13" id="KW-0464">Manganese</keyword>
<dbReference type="Pfam" id="PF00271">
    <property type="entry name" value="Helicase_C"/>
    <property type="match status" value="1"/>
</dbReference>
<dbReference type="GO" id="GO:0004386">
    <property type="term" value="F:helicase activity"/>
    <property type="evidence" value="ECO:0007669"/>
    <property type="project" value="UniProtKB-KW"/>
</dbReference>
<dbReference type="SMART" id="SM00358">
    <property type="entry name" value="DSRM"/>
    <property type="match status" value="2"/>
</dbReference>
<dbReference type="InterPro" id="IPR038248">
    <property type="entry name" value="Dicer_dimer_sf"/>
</dbReference>
<dbReference type="GO" id="GO:0003723">
    <property type="term" value="F:RNA binding"/>
    <property type="evidence" value="ECO:0000318"/>
    <property type="project" value="GO_Central"/>
</dbReference>
<evidence type="ECO:0000259" key="21">
    <source>
        <dbReference type="PROSITE" id="PS51194"/>
    </source>
</evidence>
<dbReference type="SMART" id="SM00535">
    <property type="entry name" value="RIBOc"/>
    <property type="match status" value="2"/>
</dbReference>
<dbReference type="Gene3D" id="3.40.50.300">
    <property type="entry name" value="P-loop containing nucleotide triphosphate hydrolases"/>
    <property type="match status" value="2"/>
</dbReference>
<keyword evidence="9" id="KW-0347">Helicase</keyword>
<keyword evidence="12 15" id="KW-0694">RNA-binding</keyword>
<accession>A0A2K1II04</accession>
<dbReference type="PROSITE" id="PS50821">
    <property type="entry name" value="PAZ"/>
    <property type="match status" value="1"/>
</dbReference>
<evidence type="ECO:0000256" key="11">
    <source>
        <dbReference type="ARBA" id="ARBA00022842"/>
    </source>
</evidence>
<feature type="domain" description="RNase III" evidence="18">
    <location>
        <begin position="1143"/>
        <end position="1308"/>
    </location>
</feature>
<dbReference type="SUPFAM" id="SSF54768">
    <property type="entry name" value="dsRNA-binding domain-like"/>
    <property type="match status" value="2"/>
</dbReference>
<dbReference type="InterPro" id="IPR011545">
    <property type="entry name" value="DEAD/DEAH_box_helicase_dom"/>
</dbReference>
<feature type="domain" description="Helicase C-terminal" evidence="21">
    <location>
        <begin position="432"/>
        <end position="581"/>
    </location>
</feature>
<dbReference type="InterPro" id="IPR003100">
    <property type="entry name" value="PAZ_dom"/>
</dbReference>
<evidence type="ECO:0000256" key="14">
    <source>
        <dbReference type="ARBA" id="ARBA00035116"/>
    </source>
</evidence>
<feature type="domain" description="Helicase ATP-binding" evidence="20">
    <location>
        <begin position="75"/>
        <end position="253"/>
    </location>
</feature>
<dbReference type="Pfam" id="PF03368">
    <property type="entry name" value="Dicer_dimer"/>
    <property type="match status" value="1"/>
</dbReference>
<keyword evidence="10" id="KW-0067">ATP-binding</keyword>
<evidence type="ECO:0000256" key="1">
    <source>
        <dbReference type="ARBA" id="ARBA00001936"/>
    </source>
</evidence>
<dbReference type="InterPro" id="IPR027417">
    <property type="entry name" value="P-loop_NTPase"/>
</dbReference>
<evidence type="ECO:0000256" key="7">
    <source>
        <dbReference type="ARBA" id="ARBA00022759"/>
    </source>
</evidence>
<evidence type="ECO:0000256" key="2">
    <source>
        <dbReference type="ARBA" id="ARBA00001946"/>
    </source>
</evidence>
<evidence type="ECO:0000259" key="18">
    <source>
        <dbReference type="PROSITE" id="PS50142"/>
    </source>
</evidence>
<dbReference type="SMART" id="SM00490">
    <property type="entry name" value="HELICc"/>
    <property type="match status" value="1"/>
</dbReference>
<evidence type="ECO:0000256" key="15">
    <source>
        <dbReference type="PROSITE-ProRule" id="PRU00657"/>
    </source>
</evidence>
<feature type="domain" description="Dicer dsRNA-binding fold" evidence="22">
    <location>
        <begin position="615"/>
        <end position="705"/>
    </location>
</feature>
<dbReference type="PROSITE" id="PS50142">
    <property type="entry name" value="RNASE_3_2"/>
    <property type="match status" value="2"/>
</dbReference>
<dbReference type="Pfam" id="PF02170">
    <property type="entry name" value="PAZ"/>
    <property type="match status" value="1"/>
</dbReference>
<feature type="domain" description="PAZ" evidence="19">
    <location>
        <begin position="933"/>
        <end position="1031"/>
    </location>
</feature>
<dbReference type="SMART" id="SM00487">
    <property type="entry name" value="DEXDc"/>
    <property type="match status" value="1"/>
</dbReference>
<dbReference type="GeneID" id="112275623"/>
<dbReference type="Pfam" id="PF00270">
    <property type="entry name" value="DEAD"/>
    <property type="match status" value="1"/>
</dbReference>
<reference evidence="23 25" key="1">
    <citation type="journal article" date="2008" name="Science">
        <title>The Physcomitrella genome reveals evolutionary insights into the conquest of land by plants.</title>
        <authorList>
            <person name="Rensing S."/>
            <person name="Lang D."/>
            <person name="Zimmer A."/>
            <person name="Terry A."/>
            <person name="Salamov A."/>
            <person name="Shapiro H."/>
            <person name="Nishiyama T."/>
            <person name="Perroud P.-F."/>
            <person name="Lindquist E."/>
            <person name="Kamisugi Y."/>
            <person name="Tanahashi T."/>
            <person name="Sakakibara K."/>
            <person name="Fujita T."/>
            <person name="Oishi K."/>
            <person name="Shin-I T."/>
            <person name="Kuroki Y."/>
            <person name="Toyoda A."/>
            <person name="Suzuki Y."/>
            <person name="Hashimoto A."/>
            <person name="Yamaguchi K."/>
            <person name="Sugano A."/>
            <person name="Kohara Y."/>
            <person name="Fujiyama A."/>
            <person name="Anterola A."/>
            <person name="Aoki S."/>
            <person name="Ashton N."/>
            <person name="Barbazuk W.B."/>
            <person name="Barker E."/>
            <person name="Bennetzen J."/>
            <person name="Bezanilla M."/>
            <person name="Blankenship R."/>
            <person name="Cho S.H."/>
            <person name="Dutcher S."/>
            <person name="Estelle M."/>
            <person name="Fawcett J.A."/>
            <person name="Gundlach H."/>
            <person name="Hanada K."/>
            <person name="Heyl A."/>
            <person name="Hicks K.A."/>
            <person name="Hugh J."/>
            <person name="Lohr M."/>
            <person name="Mayer K."/>
            <person name="Melkozernov A."/>
            <person name="Murata T."/>
            <person name="Nelson D."/>
            <person name="Pils B."/>
            <person name="Prigge M."/>
            <person name="Reiss B."/>
            <person name="Renner T."/>
            <person name="Rombauts S."/>
            <person name="Rushton P."/>
            <person name="Sanderfoot A."/>
            <person name="Schween G."/>
            <person name="Shiu S.-H."/>
            <person name="Stueber K."/>
            <person name="Theodoulou F.L."/>
            <person name="Tu H."/>
            <person name="Van de Peer Y."/>
            <person name="Verrier P.J."/>
            <person name="Waters E."/>
            <person name="Wood A."/>
            <person name="Yang L."/>
            <person name="Cove D."/>
            <person name="Cuming A."/>
            <person name="Hasebe M."/>
            <person name="Lucas S."/>
            <person name="Mishler D.B."/>
            <person name="Reski R."/>
            <person name="Grigoriev I."/>
            <person name="Quatrano R.S."/>
            <person name="Boore J.L."/>
        </authorList>
    </citation>
    <scope>NUCLEOTIDE SEQUENCE [LARGE SCALE GENOMIC DNA]</scope>
    <source>
        <strain evidence="24 25">cv. Gransden 2004</strain>
    </source>
</reference>
<dbReference type="Gramene" id="Pp3c23_3450V3.2">
    <property type="protein sequence ID" value="Pp3c23_3450V3.2"/>
    <property type="gene ID" value="Pp3c23_3450"/>
</dbReference>
<protein>
    <submittedName>
        <fullName evidence="23 24">Uncharacterized protein</fullName>
    </submittedName>
</protein>
<dbReference type="Proteomes" id="UP000006727">
    <property type="component" value="Chromosome 23"/>
</dbReference>
<sequence>MEMAAMGQCSGDEVDRDDPLLITTVRARLNRERKVKKVGRKIVKELVRDDNERADADNSQEEQGMLSPRRYQQQAFEAALNKNTILYLETGCGKTLVAVLLIKSLAKNTRLENDKRLIVFLAPTVILVQQQARVIRIHTDLNVGEYYGSKNVDTWSRAEWQTQIAEVEVMVMTPQVFLNNLQHGFLKMNIVELLIFDECHHAHKNHAYAQIMKGFYHVNVDKGRLPRIFGMTASPVTKKGVKSSIGAAEQLFGLEDLLKSEVFAFKDREEIEFVVPTAITVEEYYDAPNLDILAPYKEEIEALIIKFEKAHTDAVASVQAEFKDQTEFIYKLKERANRFHRDVQFCLEELGLWCASKAAEYLFKVDNGLEGFGEAIQAFKRNLNLFMRETCGLLKSAVPEGWTAAQTAEELQDAVSKGYLTPKVYHLIGVLFHKRSMKDVKRIIFVERRMAAVVLAYLVNDLQCLRENFRSESICGASIGPHTTRREQQCTMTAFNKGEINLLVATELAEEGIDVKNCGEVIRFNLPKTLRSNIQSRGRARRSGSTYIVFLERGNGAQRDQFSKIKQSELSVRDEAISRVHIHASSAHNSCLPICEPLKTYRVDCTGASVNTETSIELVNRFCSKLPRDESYTPKAEYLSQKVGLLYKCDIKLPFGSPIYEVLGEPQRTSRLAKQATALEACTQLHKAGALDDNLLPSLDFELAADVEKIMQPKNSSGFGTTAQKELHSVAEAEAFTGHWHTSSSGAVLFAYYMSFDIHPVEDEMHANFVLLIGAALDDDVSKLEIELCLTRGRKAKAKLSPLGRTTLTADQLSNAKLFQTILFNGMFSKMIQPVQENRKRKRESAISSFLTERMGLWKSNNAYLLLPAVLEGSNDVGTLAPIDWKIIQATSSVVKNLVLPEDPDFKHSQPRKRFKFLEILTRPFSFVRRKPPVNCLTFAGNHQVATSELVDVAVLTGHTGIIYPVLRVLHDTTAHSQFPGEKNREFKTYAEFFKIKHGRMLEHPNQPLLQLKQNHRPHNLLPADAGKIEGPTGARKMKKIQKTEATLVEARSVEEDFEVYNMKDQANSSLSEVEKVVSKATMQSTSVEMPPELCVVLKFSAAIVRSAYWLPSVMHRIKSVVLASQLRRSIDAPKIPVMEVLKALTTTRCNENFNMEALELFGDSFLKYAVSRKLFLESSTANEGVLSTRRIRSICNEALHKLAVDRGLSAYIRDCQFDPSRWAAPGMLAAKRVNCHCKEDNLLKPFKSTTSKVTGVFGNELLKDKIQTETIKPRIGLTCDKGHRYLCSKTISDVTEALIGAYLEYGRNCEGALKFMTWAGIDVHFDSKLMEAASKASPVDLSYDYGEDLKAFEKRIGYTFKNKYLPLEALTHFSNMVGDQIRCYQRLEFLGDAVLDFLLTRHLFTSHPTSTPGLLTSLRTASVNNERFARVAVKHRLHCYLRHGSGRLLHQIEEFVKSFEAADDDQKNSSFGLNGLEAPKVLGDLVESIAGAILVDTCFDLDKVWAVMMPLLEPIVTPATLDIHPVTELEELCMSKGYSIKYGVHKEDECNSRAIYEVQISDELFFRGESCKPKKKTAKKDAAVKVLAKLKRHACEDKLGHEIVNCKQEIETCEALGNSNSTNTAQVLPNEKKEPSSAISTSSRGVFDDCSQTHKCRDIPEKEIIGWDQKLASCEVLANFPPADMSQIISDEKSQLCSTPSTVVSELGEGLQGIEVRTRMLPTVGLSIQTDTESLSNTTQTKNSSLVTETCTMLATTWGGLQPKGHNRSENGSVEDAIAARHDVGEGPAKLHMSASKHDSDKVPKVLPIPAAEDLISTNTLIAIQELSKNTLSEKRLESEDDGNRSSKMPKYYWSREVAVTNSGTISDSSTVLHSTSHNLVKPSDEVTNLLDFCPWTAALPSGSSICEVQSQTTTSAKPHDVVDVLKGDGIMSSFQPRSPVRANDSKLSNLHTIQGAKCSSKPVRAAPANCRQHLNELRMKNKWLSLAFKLINEESTHNVPRFRFSLTVDTGKERYESQGEAKSGKKQGQESAALAMLTILKQNGVAIFD</sequence>
<dbReference type="PROSITE" id="PS51327">
    <property type="entry name" value="DICER_DSRBF"/>
    <property type="match status" value="1"/>
</dbReference>
<dbReference type="PROSITE" id="PS50137">
    <property type="entry name" value="DS_RBD"/>
    <property type="match status" value="2"/>
</dbReference>
<dbReference type="InterPro" id="IPR036389">
    <property type="entry name" value="RNase_III_sf"/>
</dbReference>
<feature type="region of interest" description="Disordered" evidence="16">
    <location>
        <begin position="1622"/>
        <end position="1645"/>
    </location>
</feature>
<dbReference type="GO" id="GO:0030422">
    <property type="term" value="P:siRNA processing"/>
    <property type="evidence" value="ECO:0000318"/>
    <property type="project" value="GO_Central"/>
</dbReference>
<dbReference type="GO" id="GO:0004525">
    <property type="term" value="F:ribonuclease III activity"/>
    <property type="evidence" value="ECO:0000318"/>
    <property type="project" value="GO_Central"/>
</dbReference>
<keyword evidence="11" id="KW-0460">Magnesium</keyword>
<dbReference type="PROSITE" id="PS00517">
    <property type="entry name" value="RNASE_3_1"/>
    <property type="match status" value="1"/>
</dbReference>
<keyword evidence="7" id="KW-0255">Endonuclease</keyword>
<dbReference type="SMART" id="SM00949">
    <property type="entry name" value="PAZ"/>
    <property type="match status" value="1"/>
</dbReference>
<comment type="cofactor">
    <cofactor evidence="2">
        <name>Mg(2+)</name>
        <dbReference type="ChEBI" id="CHEBI:18420"/>
    </cofactor>
</comment>
<dbReference type="Pfam" id="PF00636">
    <property type="entry name" value="Ribonuclease_3"/>
    <property type="match status" value="2"/>
</dbReference>
<evidence type="ECO:0000256" key="8">
    <source>
        <dbReference type="ARBA" id="ARBA00022801"/>
    </source>
</evidence>
<evidence type="ECO:0000259" key="19">
    <source>
        <dbReference type="PROSITE" id="PS50821"/>
    </source>
</evidence>
<evidence type="ECO:0000313" key="23">
    <source>
        <dbReference type="EMBL" id="PNR28898.1"/>
    </source>
</evidence>
<dbReference type="Gene3D" id="2.170.260.10">
    <property type="entry name" value="paz domain"/>
    <property type="match status" value="1"/>
</dbReference>
<evidence type="ECO:0000256" key="16">
    <source>
        <dbReference type="SAM" id="MobiDB-lite"/>
    </source>
</evidence>
<evidence type="ECO:0000259" key="20">
    <source>
        <dbReference type="PROSITE" id="PS51192"/>
    </source>
</evidence>
<dbReference type="PaxDb" id="3218-PP1S82_160V6.1"/>
<keyword evidence="5" id="KW-0677">Repeat</keyword>
<evidence type="ECO:0000313" key="24">
    <source>
        <dbReference type="EnsemblPlants" id="Pp3c23_3450V3.1"/>
    </source>
</evidence>
<evidence type="ECO:0000259" key="22">
    <source>
        <dbReference type="PROSITE" id="PS51327"/>
    </source>
</evidence>
<dbReference type="FunFam" id="1.10.1520.10:FF:000004">
    <property type="entry name" value="Endoribonuclease dicer-like 1"/>
    <property type="match status" value="1"/>
</dbReference>
<comment type="similarity">
    <text evidence="14 15">Belongs to the helicase family. Dicer subfamily.</text>
</comment>
<evidence type="ECO:0000256" key="4">
    <source>
        <dbReference type="ARBA" id="ARBA00022723"/>
    </source>
</evidence>
<dbReference type="GO" id="GO:0005524">
    <property type="term" value="F:ATP binding"/>
    <property type="evidence" value="ECO:0007669"/>
    <property type="project" value="UniProtKB-KW"/>
</dbReference>
<gene>
    <name evidence="24" type="primary">LOC112275623</name>
    <name evidence="23" type="ORF">PHYPA_027590</name>
</gene>
<dbReference type="CDD" id="cd00593">
    <property type="entry name" value="RIBOc"/>
    <property type="match status" value="2"/>
</dbReference>
<dbReference type="RefSeq" id="XP_024361921.1">
    <property type="nucleotide sequence ID" value="XM_024506153.2"/>
</dbReference>
<keyword evidence="25" id="KW-1185">Reference proteome</keyword>
<dbReference type="SUPFAM" id="SSF69065">
    <property type="entry name" value="RNase III domain-like"/>
    <property type="match status" value="2"/>
</dbReference>